<dbReference type="PANTHER" id="PTHR33938">
    <property type="entry name" value="FERULOYL ESTERASE B-RELATED"/>
    <property type="match status" value="1"/>
</dbReference>
<accession>A0ABT2YQ24</accession>
<evidence type="ECO:0000313" key="10">
    <source>
        <dbReference type="Proteomes" id="UP001209713"/>
    </source>
</evidence>
<dbReference type="Pfam" id="PF07519">
    <property type="entry name" value="Tannase"/>
    <property type="match status" value="1"/>
</dbReference>
<proteinExistence type="inferred from homology"/>
<evidence type="ECO:0000256" key="5">
    <source>
        <dbReference type="ARBA" id="ARBA00022801"/>
    </source>
</evidence>
<dbReference type="InterPro" id="IPR029058">
    <property type="entry name" value="AB_hydrolase_fold"/>
</dbReference>
<reference evidence="9 10" key="1">
    <citation type="submission" date="2022-10" db="EMBL/GenBank/DDBJ databases">
        <title>Marinomonas transparenta sp. nov. and Marinomonas sargassi sp. nov., isolated from marine alga (Sargassum natans (L.) Gaillon).</title>
        <authorList>
            <person name="Wang Y."/>
        </authorList>
    </citation>
    <scope>NUCLEOTIDE SEQUENCE [LARGE SCALE GENOMIC DNA]</scope>
    <source>
        <strain evidence="9 10">C2222</strain>
    </source>
</reference>
<gene>
    <name evidence="9" type="ORF">OFY17_03685</name>
</gene>
<evidence type="ECO:0000256" key="8">
    <source>
        <dbReference type="SAM" id="SignalP"/>
    </source>
</evidence>
<dbReference type="SUPFAM" id="SSF53474">
    <property type="entry name" value="alpha/beta-Hydrolases"/>
    <property type="match status" value="1"/>
</dbReference>
<evidence type="ECO:0000256" key="4">
    <source>
        <dbReference type="ARBA" id="ARBA00022729"/>
    </source>
</evidence>
<evidence type="ECO:0000256" key="7">
    <source>
        <dbReference type="ARBA" id="ARBA00023157"/>
    </source>
</evidence>
<evidence type="ECO:0000256" key="3">
    <source>
        <dbReference type="ARBA" id="ARBA00022723"/>
    </source>
</evidence>
<keyword evidence="4 8" id="KW-0732">Signal</keyword>
<evidence type="ECO:0000313" key="9">
    <source>
        <dbReference type="EMBL" id="MCV2401982.1"/>
    </source>
</evidence>
<organism evidence="9 10">
    <name type="scientific">Marinomonas sargassi</name>
    <dbReference type="NCBI Taxonomy" id="2984494"/>
    <lineage>
        <taxon>Bacteria</taxon>
        <taxon>Pseudomonadati</taxon>
        <taxon>Pseudomonadota</taxon>
        <taxon>Gammaproteobacteria</taxon>
        <taxon>Oceanospirillales</taxon>
        <taxon>Oceanospirillaceae</taxon>
        <taxon>Marinomonas</taxon>
    </lineage>
</organism>
<dbReference type="Proteomes" id="UP001209713">
    <property type="component" value="Unassembled WGS sequence"/>
</dbReference>
<keyword evidence="7" id="KW-1015">Disulfide bond</keyword>
<feature type="signal peptide" evidence="8">
    <location>
        <begin position="1"/>
        <end position="25"/>
    </location>
</feature>
<dbReference type="Gene3D" id="3.40.50.1820">
    <property type="entry name" value="alpha/beta hydrolase"/>
    <property type="match status" value="1"/>
</dbReference>
<comment type="similarity">
    <text evidence="1">Belongs to the tannase family.</text>
</comment>
<dbReference type="InterPro" id="IPR011118">
    <property type="entry name" value="Tannase/feruloyl_esterase"/>
</dbReference>
<evidence type="ECO:0000256" key="6">
    <source>
        <dbReference type="ARBA" id="ARBA00022837"/>
    </source>
</evidence>
<keyword evidence="6" id="KW-0106">Calcium</keyword>
<dbReference type="EMBL" id="JAOVZB010000001">
    <property type="protein sequence ID" value="MCV2401982.1"/>
    <property type="molecule type" value="Genomic_DNA"/>
</dbReference>
<comment type="caution">
    <text evidence="9">The sequence shown here is derived from an EMBL/GenBank/DDBJ whole genome shotgun (WGS) entry which is preliminary data.</text>
</comment>
<evidence type="ECO:0000256" key="1">
    <source>
        <dbReference type="ARBA" id="ARBA00006249"/>
    </source>
</evidence>
<sequence length="553" mass="62035">MKALSSSLIVLTCFILALGANFASAQAFDCRLLPAGVPEDVEITTEMRGADKDVRSPYCFVKGTMAQRTSEDKYFYSIQFEIRLPNFWQGRYAYQFNESRYGEVKPALGAVTGLQPYQYAINQGFAVVSSNGGYYAQKSGKLFGSELFSADPEARLDHAYRYVEKVNPVARLIIQRYYQTLIKHSYGIGQSDGGRVAMVMASRYPIMFDGFLVGSPGFNAPKAALQHAWDVQALKQVNKDVRQSLSERDLALVARSVLNQCDALDGMSDDLIFATTACQQAFNLQALACSGDFDRYCLSQDKISALTKMHQGPRNSKGQVLYTDWLYDTGIRSKNWRQWKIESEISEWYEKPFGLVLGSTALAHLYTSPSPKLDHDLVSLEEYLLDFDFDKDTPRIYRKSSRFHYSAMEAMSPPDAAKPSLTEFHKNGGKMIVFHGNSDPVFSVKDTIRWYDYLDFNLAGGAKDFVRLYPVPGMPHGQGGTSADQFDMLSPLISWVERKQAPYAVVAAARADNPELTERMVGLTRPLCPYPSYARYQAGHYLQAKSFACVIDQ</sequence>
<evidence type="ECO:0000256" key="2">
    <source>
        <dbReference type="ARBA" id="ARBA00022487"/>
    </source>
</evidence>
<keyword evidence="2" id="KW-0719">Serine esterase</keyword>
<feature type="chain" id="PRO_5045642365" evidence="8">
    <location>
        <begin position="26"/>
        <end position="553"/>
    </location>
</feature>
<name>A0ABT2YQ24_9GAMM</name>
<keyword evidence="10" id="KW-1185">Reference proteome</keyword>
<protein>
    <submittedName>
        <fullName evidence="9">Tannase/feruloyl esterase family alpha/beta hydrolase</fullName>
    </submittedName>
</protein>
<keyword evidence="3" id="KW-0479">Metal-binding</keyword>
<dbReference type="PANTHER" id="PTHR33938:SF15">
    <property type="entry name" value="FERULOYL ESTERASE B-RELATED"/>
    <property type="match status" value="1"/>
</dbReference>
<keyword evidence="5 9" id="KW-0378">Hydrolase</keyword>
<dbReference type="GO" id="GO:0016787">
    <property type="term" value="F:hydrolase activity"/>
    <property type="evidence" value="ECO:0007669"/>
    <property type="project" value="UniProtKB-KW"/>
</dbReference>
<dbReference type="RefSeq" id="WP_263529350.1">
    <property type="nucleotide sequence ID" value="NZ_JAOVZB010000001.1"/>
</dbReference>